<accession>A0ABR1PWD4</accession>
<reference evidence="2 3" key="1">
    <citation type="submission" date="2023-01" db="EMBL/GenBank/DDBJ databases">
        <title>Analysis of 21 Apiospora genomes using comparative genomics revels a genus with tremendous synthesis potential of carbohydrate active enzymes and secondary metabolites.</title>
        <authorList>
            <person name="Sorensen T."/>
        </authorList>
    </citation>
    <scope>NUCLEOTIDE SEQUENCE [LARGE SCALE GENOMIC DNA]</scope>
    <source>
        <strain evidence="2 3">CBS 24483</strain>
    </source>
</reference>
<protein>
    <submittedName>
        <fullName evidence="2">Uncharacterized protein</fullName>
    </submittedName>
</protein>
<proteinExistence type="predicted"/>
<organism evidence="2 3">
    <name type="scientific">Apiospora aurea</name>
    <dbReference type="NCBI Taxonomy" id="335848"/>
    <lineage>
        <taxon>Eukaryota</taxon>
        <taxon>Fungi</taxon>
        <taxon>Dikarya</taxon>
        <taxon>Ascomycota</taxon>
        <taxon>Pezizomycotina</taxon>
        <taxon>Sordariomycetes</taxon>
        <taxon>Xylariomycetidae</taxon>
        <taxon>Amphisphaeriales</taxon>
        <taxon>Apiosporaceae</taxon>
        <taxon>Apiospora</taxon>
    </lineage>
</organism>
<evidence type="ECO:0000313" key="2">
    <source>
        <dbReference type="EMBL" id="KAK7941317.1"/>
    </source>
</evidence>
<dbReference type="RefSeq" id="XP_066694069.1">
    <property type="nucleotide sequence ID" value="XM_066849926.1"/>
</dbReference>
<gene>
    <name evidence="2" type="ORF">PG986_013704</name>
</gene>
<name>A0ABR1PWD4_9PEZI</name>
<evidence type="ECO:0000256" key="1">
    <source>
        <dbReference type="SAM" id="MobiDB-lite"/>
    </source>
</evidence>
<evidence type="ECO:0000313" key="3">
    <source>
        <dbReference type="Proteomes" id="UP001391051"/>
    </source>
</evidence>
<dbReference type="EMBL" id="JAQQWE010000009">
    <property type="protein sequence ID" value="KAK7941317.1"/>
    <property type="molecule type" value="Genomic_DNA"/>
</dbReference>
<dbReference type="GeneID" id="92082988"/>
<feature type="region of interest" description="Disordered" evidence="1">
    <location>
        <begin position="31"/>
        <end position="107"/>
    </location>
</feature>
<comment type="caution">
    <text evidence="2">The sequence shown here is derived from an EMBL/GenBank/DDBJ whole genome shotgun (WGS) entry which is preliminary data.</text>
</comment>
<keyword evidence="3" id="KW-1185">Reference proteome</keyword>
<feature type="compositionally biased region" description="Low complexity" evidence="1">
    <location>
        <begin position="49"/>
        <end position="67"/>
    </location>
</feature>
<sequence>MREYNWAIAAELTPRPADYHYVAVKEAARVAGQTSWSSEPLPSTSYGDTFTVLPPTTTSSSNPSLSAQRKRRGKSSASSSHKATGDATLQSLDTGKADSGLSTGAKGGGGCGGFAWCRLVLPYWDGLPVV</sequence>
<feature type="compositionally biased region" description="Polar residues" evidence="1">
    <location>
        <begin position="32"/>
        <end position="48"/>
    </location>
</feature>
<dbReference type="Proteomes" id="UP001391051">
    <property type="component" value="Unassembled WGS sequence"/>
</dbReference>